<evidence type="ECO:0000313" key="2">
    <source>
        <dbReference type="Proteomes" id="UP000649617"/>
    </source>
</evidence>
<sequence length="246" mass="26055">MKSPLLLSGHPRGYLSPAGEEFLSRKGVSANCLISGWADDSQQAELRKTSEDCFTWNPVDTSQGVGGLQGSLGDATQCVLYNLNQKWGWQPELVGSGSNSGGPYDTYGAGTTVIGVDTPSGKWQFILKKPEGAGGGSGAGQVAVTVQSLHRGDATPEQETDILHFAQECFSKSDVDTSNLGNLQGSLGTNIGCVLQKCEDKWGWKPQNTQSGSLNAPPYDVYGLGATVIGVDSPAGHWQFVLRLKF</sequence>
<comment type="caution">
    <text evidence="1">The sequence shown here is derived from an EMBL/GenBank/DDBJ whole genome shotgun (WGS) entry which is preliminary data.</text>
</comment>
<organism evidence="1 2">
    <name type="scientific">Symbiodinium pilosum</name>
    <name type="common">Dinoflagellate</name>
    <dbReference type="NCBI Taxonomy" id="2952"/>
    <lineage>
        <taxon>Eukaryota</taxon>
        <taxon>Sar</taxon>
        <taxon>Alveolata</taxon>
        <taxon>Dinophyceae</taxon>
        <taxon>Suessiales</taxon>
        <taxon>Symbiodiniaceae</taxon>
        <taxon>Symbiodinium</taxon>
    </lineage>
</organism>
<protein>
    <submittedName>
        <fullName evidence="1">Uncharacterized protein</fullName>
    </submittedName>
</protein>
<dbReference type="AlphaFoldDB" id="A0A812TAH3"/>
<proteinExistence type="predicted"/>
<reference evidence="1" key="1">
    <citation type="submission" date="2021-02" db="EMBL/GenBank/DDBJ databases">
        <authorList>
            <person name="Dougan E. K."/>
            <person name="Rhodes N."/>
            <person name="Thang M."/>
            <person name="Chan C."/>
        </authorList>
    </citation>
    <scope>NUCLEOTIDE SEQUENCE</scope>
</reference>
<dbReference type="OrthoDB" id="415484at2759"/>
<evidence type="ECO:0000313" key="1">
    <source>
        <dbReference type="EMBL" id="CAE7513982.1"/>
    </source>
</evidence>
<dbReference type="Proteomes" id="UP000649617">
    <property type="component" value="Unassembled WGS sequence"/>
</dbReference>
<keyword evidence="2" id="KW-1185">Reference proteome</keyword>
<accession>A0A812TAH3</accession>
<dbReference type="EMBL" id="CAJNIZ010029180">
    <property type="protein sequence ID" value="CAE7513982.1"/>
    <property type="molecule type" value="Genomic_DNA"/>
</dbReference>
<gene>
    <name evidence="1" type="ORF">SPIL2461_LOCUS13399</name>
</gene>
<name>A0A812TAH3_SYMPI</name>